<dbReference type="Gene3D" id="3.40.50.300">
    <property type="entry name" value="P-loop containing nucleotide triphosphate hydrolases"/>
    <property type="match status" value="3"/>
</dbReference>
<feature type="region of interest" description="Disordered" evidence="1">
    <location>
        <begin position="402"/>
        <end position="425"/>
    </location>
</feature>
<reference evidence="3 4" key="1">
    <citation type="journal article" date="2018" name="Cell">
        <title>The Chara Genome: Secondary Complexity and Implications for Plant Terrestrialization.</title>
        <authorList>
            <person name="Nishiyama T."/>
            <person name="Sakayama H."/>
            <person name="Vries J.D."/>
            <person name="Buschmann H."/>
            <person name="Saint-Marcoux D."/>
            <person name="Ullrich K.K."/>
            <person name="Haas F.B."/>
            <person name="Vanderstraeten L."/>
            <person name="Becker D."/>
            <person name="Lang D."/>
            <person name="Vosolsobe S."/>
            <person name="Rombauts S."/>
            <person name="Wilhelmsson P.K.I."/>
            <person name="Janitza P."/>
            <person name="Kern R."/>
            <person name="Heyl A."/>
            <person name="Rumpler F."/>
            <person name="Villalobos L.I.A.C."/>
            <person name="Clay J.M."/>
            <person name="Skokan R."/>
            <person name="Toyoda A."/>
            <person name="Suzuki Y."/>
            <person name="Kagoshima H."/>
            <person name="Schijlen E."/>
            <person name="Tajeshwar N."/>
            <person name="Catarino B."/>
            <person name="Hetherington A.J."/>
            <person name="Saltykova A."/>
            <person name="Bonnot C."/>
            <person name="Breuninger H."/>
            <person name="Symeonidi A."/>
            <person name="Radhakrishnan G.V."/>
            <person name="Van Nieuwerburgh F."/>
            <person name="Deforce D."/>
            <person name="Chang C."/>
            <person name="Karol K.G."/>
            <person name="Hedrich R."/>
            <person name="Ulvskov P."/>
            <person name="Glockner G."/>
            <person name="Delwiche C.F."/>
            <person name="Petrasek J."/>
            <person name="Van de Peer Y."/>
            <person name="Friml J."/>
            <person name="Beilby M."/>
            <person name="Dolan L."/>
            <person name="Kohara Y."/>
            <person name="Sugano S."/>
            <person name="Fujiyama A."/>
            <person name="Delaux P.-M."/>
            <person name="Quint M."/>
            <person name="TheiBen G."/>
            <person name="Hagemann M."/>
            <person name="Harholt J."/>
            <person name="Dunand C."/>
            <person name="Zachgo S."/>
            <person name="Langdale J."/>
            <person name="Maumus F."/>
            <person name="Straeten D.V.D."/>
            <person name="Gould S.B."/>
            <person name="Rensing S.A."/>
        </authorList>
    </citation>
    <scope>NUCLEOTIDE SEQUENCE [LARGE SCALE GENOMIC DNA]</scope>
    <source>
        <strain evidence="3 4">S276</strain>
    </source>
</reference>
<feature type="compositionally biased region" description="Basic and acidic residues" evidence="1">
    <location>
        <begin position="926"/>
        <end position="949"/>
    </location>
</feature>
<feature type="region of interest" description="Disordered" evidence="1">
    <location>
        <begin position="227"/>
        <end position="250"/>
    </location>
</feature>
<feature type="domain" description="G" evidence="2">
    <location>
        <begin position="1517"/>
        <end position="1640"/>
    </location>
</feature>
<feature type="domain" description="G" evidence="2">
    <location>
        <begin position="1324"/>
        <end position="1409"/>
    </location>
</feature>
<dbReference type="OrthoDB" id="8954335at2759"/>
<feature type="compositionally biased region" description="Basic and acidic residues" evidence="1">
    <location>
        <begin position="722"/>
        <end position="771"/>
    </location>
</feature>
<feature type="region of interest" description="Disordered" evidence="1">
    <location>
        <begin position="136"/>
        <end position="177"/>
    </location>
</feature>
<dbReference type="PANTHER" id="PTHR43834:SF6">
    <property type="entry name" value="GTPASE DER"/>
    <property type="match status" value="1"/>
</dbReference>
<gene>
    <name evidence="3" type="ORF">CBR_g2956</name>
</gene>
<feature type="compositionally biased region" description="Polar residues" evidence="1">
    <location>
        <begin position="236"/>
        <end position="247"/>
    </location>
</feature>
<proteinExistence type="predicted"/>
<evidence type="ECO:0000313" key="3">
    <source>
        <dbReference type="EMBL" id="GBG68411.1"/>
    </source>
</evidence>
<feature type="compositionally biased region" description="Basic residues" evidence="1">
    <location>
        <begin position="156"/>
        <end position="176"/>
    </location>
</feature>
<feature type="region of interest" description="Disordered" evidence="1">
    <location>
        <begin position="487"/>
        <end position="576"/>
    </location>
</feature>
<organism evidence="3 4">
    <name type="scientific">Chara braunii</name>
    <name type="common">Braun's stonewort</name>
    <dbReference type="NCBI Taxonomy" id="69332"/>
    <lineage>
        <taxon>Eukaryota</taxon>
        <taxon>Viridiplantae</taxon>
        <taxon>Streptophyta</taxon>
        <taxon>Charophyceae</taxon>
        <taxon>Charales</taxon>
        <taxon>Characeae</taxon>
        <taxon>Chara</taxon>
    </lineage>
</organism>
<dbReference type="EMBL" id="BFEA01000100">
    <property type="protein sequence ID" value="GBG68411.1"/>
    <property type="molecule type" value="Genomic_DNA"/>
</dbReference>
<dbReference type="SUPFAM" id="SSF52540">
    <property type="entry name" value="P-loop containing nucleoside triphosphate hydrolases"/>
    <property type="match status" value="2"/>
</dbReference>
<feature type="compositionally biased region" description="Acidic residues" evidence="1">
    <location>
        <begin position="916"/>
        <end position="925"/>
    </location>
</feature>
<evidence type="ECO:0000313" key="4">
    <source>
        <dbReference type="Proteomes" id="UP000265515"/>
    </source>
</evidence>
<dbReference type="NCBIfam" id="TIGR00231">
    <property type="entry name" value="small_GTP"/>
    <property type="match status" value="1"/>
</dbReference>
<feature type="region of interest" description="Disordered" evidence="1">
    <location>
        <begin position="715"/>
        <end position="848"/>
    </location>
</feature>
<feature type="compositionally biased region" description="Low complexity" evidence="1">
    <location>
        <begin position="812"/>
        <end position="826"/>
    </location>
</feature>
<feature type="region of interest" description="Disordered" evidence="1">
    <location>
        <begin position="302"/>
        <end position="328"/>
    </location>
</feature>
<dbReference type="InterPro" id="IPR005225">
    <property type="entry name" value="Small_GTP-bd"/>
</dbReference>
<evidence type="ECO:0000256" key="1">
    <source>
        <dbReference type="SAM" id="MobiDB-lite"/>
    </source>
</evidence>
<accession>A0A388KEE9</accession>
<sequence length="1675" mass="186638">MELLQGLRRTALQRSLGSRSRHHVSQLAVEMDKTNGWHKSSSFVKWISYSYYRGWDLDYRLGSRSRHHVSQPQTSVIAFSTARWDPDYRLGTLRSRLPAAVNVGLRGNPDDISQLAFFGIGSTKLENTYLYLENNNNNNHNNNSTTNIVNDYPADHHHHHHHHHHHPQHHHQHHQHEKVEMACSSWCDPPGQGLRKRQVALPRGWLWIRLSRRRLGSFGIRRRVEAEEEEEKEKTSGTLQRQPSGDSRQVGLVVGGVGTCERERKVDKVLLAALPRGCVSDNNELDKVSEAAAAAAAAAALPRGCRSDRNLDPDADADEAASADWGGAHGGGAPRNLLFLSVGTPTDNVSGLLLDRRRRLMTSTGSESRRTPLDRDEVHQRGGLLLMSTSCQVMATLGGATRGACHQTSSSSSSSSSSPSSSSSSSTSALALWWWRRNRSLTRGMHFESVRLGIDEQGEGEFGEQGDLRRGVAGGGVGIGVGDEGMQSELKQEEEEEGVICTRSRPTGDEPSAGDKRDAVPIGGRSKRTDGRDGIPAAGYVADGGDGRQRLIRRRRKGPRQERERAEEEEEREEREEREKVPFLTAILVGRPNVGKSALYNRLVRRREALTQVQIQMQSDAKGEIGVQRRPGSWRHTVRWVPVSGEGPLITTALNYDGGEVVRLKVCIEGGREEEMQGDQRLQAAISEACDRAERRCRRDGVTVGLRVTVIYHETESSTGTKTREEQHNERDSGGESKMSEADRETDLRSWNRPEEIQKHHRAAEPVEKGPEASSRQPTPRGRGTGGKPSKDVVAATKAQQEAAEAERQRLANEAATHAQQTAEADAAARDKRNAASTDGKSIAPSEAERARIAALLREKKEKREILKQAKLKAIEEEQAAKKKRLEEEMLRFQKEKMMLLEREEEERRKVAEEEATREEEEEGKEEPLERKRGGERGEASGTKEEDRWREKKISEWVANLSLGEDEEAQQYVPQEEREVFARALELIEDPLERQATEDEKKLEWKLKMMREKKRRREEASRIAGEVERVRTGRQELQAKTEVSAKLDKMMGFLEILSEAWMEEHQARKGQEVTLQAMRSGFREFASDVVGHVGSEIRRLRDGVDKLCAGAIETAKVVATTEATARPRKEPVKLKFPDPYSGKEDNFDNWEASINTYVFLQHIAPEEQVLVAFHALKGEAASFGRSLARAADCEHNMIAYSRLTPLTTFLKLLRKRFADITRGVKASDKLQTIHSRQRRSARALKAVMDDLVAVLDHGVTETQLVQLFYCAMPEPLRGHFFDKTQQPNITYDALSREVVLFEAKSMPVSTFWHKDLDKGKKWKGRTISGQGIAKLGDLQFKVIDTAGMELTATQSNLLARATALTQSLLHRCDLALLLVDGRAGIQPLDMDLANWLRRQDVQTILVVNKCEGGSGKDGAITAVVAEAHVLGMGEPVAVSAEAGEGMVDLYSRMQPLVDSFGKSEEEDVDQEEGGGEAEDVQFQGLAETSECEAKNEQETLDGAETEEKSPANIPLQFAIAGRPNVGKSTLVNALLGEERVLTGAEPGLTRDSVRIRFEYQGRPVWLVDTAGWMHRTLLQVGPTSLSAMDARRNLMRAHVVALMVDGVEALAARATMKHSEIALARWVTEEGRALVVIVNKMDALSAADRKKVREAVSQELQTILPQCACMLQYPL</sequence>
<dbReference type="Gramene" id="GBG68411">
    <property type="protein sequence ID" value="GBG68411"/>
    <property type="gene ID" value="CBR_g2956"/>
</dbReference>
<dbReference type="Pfam" id="PF01926">
    <property type="entry name" value="MMR_HSR1"/>
    <property type="match status" value="2"/>
</dbReference>
<keyword evidence="4" id="KW-1185">Reference proteome</keyword>
<comment type="caution">
    <text evidence="3">The sequence shown here is derived from an EMBL/GenBank/DDBJ whole genome shotgun (WGS) entry which is preliminary data.</text>
</comment>
<feature type="compositionally biased region" description="Low complexity" evidence="1">
    <location>
        <begin position="136"/>
        <end position="147"/>
    </location>
</feature>
<feature type="compositionally biased region" description="Basic and acidic residues" evidence="1">
    <location>
        <begin position="904"/>
        <end position="915"/>
    </location>
</feature>
<dbReference type="STRING" id="69332.A0A388KEE9"/>
<protein>
    <recommendedName>
        <fullName evidence="2">G domain-containing protein</fullName>
    </recommendedName>
</protein>
<feature type="region of interest" description="Disordered" evidence="1">
    <location>
        <begin position="904"/>
        <end position="949"/>
    </location>
</feature>
<evidence type="ECO:0000259" key="2">
    <source>
        <dbReference type="Pfam" id="PF01926"/>
    </source>
</evidence>
<feature type="compositionally biased region" description="Low complexity" evidence="1">
    <location>
        <begin position="409"/>
        <end position="425"/>
    </location>
</feature>
<dbReference type="Proteomes" id="UP000265515">
    <property type="component" value="Unassembled WGS sequence"/>
</dbReference>
<name>A0A388KEE9_CHABU</name>
<dbReference type="PANTHER" id="PTHR43834">
    <property type="entry name" value="GTPASE DER"/>
    <property type="match status" value="1"/>
</dbReference>
<dbReference type="InterPro" id="IPR027417">
    <property type="entry name" value="P-loop_NTPase"/>
</dbReference>
<dbReference type="InterPro" id="IPR006073">
    <property type="entry name" value="GTP-bd"/>
</dbReference>
<dbReference type="GO" id="GO:0005525">
    <property type="term" value="F:GTP binding"/>
    <property type="evidence" value="ECO:0007669"/>
    <property type="project" value="InterPro"/>
</dbReference>